<sequence>MLFFHLLLVLGAIFRVLAQSVPSTNATCLPGFDFSFNAKGQSPCLLSAYLGALCYSSGDWEVPALPDPGDRYRSPTSQTANRCECNTVFYNAISMCSLCQNGTVELWSDWIAECPANETAIAIYPFIAPTNIPAWAFYDSSASNVFDPTIAAQQPLNTNSSESYPNDVGKTVGGVIGGAIGLVLIVGLVLCILHRRNRRHRHLYAAPQTSVAPPQHMSTPVQPRIRAVSHSPNVATTSPQITPRSAVIPLSSGSRIYSQSAPTLHQPTPHRIRRKPVPGQSQSSFEPTPQSSGVGFASGEGRIPPRLEQAEPESALSGPSQ</sequence>
<keyword evidence="2" id="KW-1133">Transmembrane helix</keyword>
<gene>
    <name evidence="4" type="ORF">BOTBODRAFT_70804</name>
</gene>
<name>A0A067LWU1_BOTB1</name>
<evidence type="ECO:0000256" key="3">
    <source>
        <dbReference type="SAM" id="SignalP"/>
    </source>
</evidence>
<dbReference type="InParanoid" id="A0A067LWU1"/>
<organism evidence="4 5">
    <name type="scientific">Botryobasidium botryosum (strain FD-172 SS1)</name>
    <dbReference type="NCBI Taxonomy" id="930990"/>
    <lineage>
        <taxon>Eukaryota</taxon>
        <taxon>Fungi</taxon>
        <taxon>Dikarya</taxon>
        <taxon>Basidiomycota</taxon>
        <taxon>Agaricomycotina</taxon>
        <taxon>Agaricomycetes</taxon>
        <taxon>Cantharellales</taxon>
        <taxon>Botryobasidiaceae</taxon>
        <taxon>Botryobasidium</taxon>
    </lineage>
</organism>
<accession>A0A067LWU1</accession>
<evidence type="ECO:0000313" key="5">
    <source>
        <dbReference type="Proteomes" id="UP000027195"/>
    </source>
</evidence>
<keyword evidence="2" id="KW-0472">Membrane</keyword>
<reference evidence="5" key="1">
    <citation type="journal article" date="2014" name="Proc. Natl. Acad. Sci. U.S.A.">
        <title>Extensive sampling of basidiomycete genomes demonstrates inadequacy of the white-rot/brown-rot paradigm for wood decay fungi.</title>
        <authorList>
            <person name="Riley R."/>
            <person name="Salamov A.A."/>
            <person name="Brown D.W."/>
            <person name="Nagy L.G."/>
            <person name="Floudas D."/>
            <person name="Held B.W."/>
            <person name="Levasseur A."/>
            <person name="Lombard V."/>
            <person name="Morin E."/>
            <person name="Otillar R."/>
            <person name="Lindquist E.A."/>
            <person name="Sun H."/>
            <person name="LaButti K.M."/>
            <person name="Schmutz J."/>
            <person name="Jabbour D."/>
            <person name="Luo H."/>
            <person name="Baker S.E."/>
            <person name="Pisabarro A.G."/>
            <person name="Walton J.D."/>
            <person name="Blanchette R.A."/>
            <person name="Henrissat B."/>
            <person name="Martin F."/>
            <person name="Cullen D."/>
            <person name="Hibbett D.S."/>
            <person name="Grigoriev I.V."/>
        </authorList>
    </citation>
    <scope>NUCLEOTIDE SEQUENCE [LARGE SCALE GENOMIC DNA]</scope>
    <source>
        <strain evidence="5">FD-172 SS1</strain>
    </source>
</reference>
<evidence type="ECO:0008006" key="6">
    <source>
        <dbReference type="Google" id="ProtNLM"/>
    </source>
</evidence>
<protein>
    <recommendedName>
        <fullName evidence="6">Transmembrane protein</fullName>
    </recommendedName>
</protein>
<evidence type="ECO:0000256" key="1">
    <source>
        <dbReference type="SAM" id="MobiDB-lite"/>
    </source>
</evidence>
<dbReference type="Proteomes" id="UP000027195">
    <property type="component" value="Unassembled WGS sequence"/>
</dbReference>
<keyword evidence="3" id="KW-0732">Signal</keyword>
<evidence type="ECO:0000256" key="2">
    <source>
        <dbReference type="SAM" id="Phobius"/>
    </source>
</evidence>
<dbReference type="STRING" id="930990.A0A067LWU1"/>
<proteinExistence type="predicted"/>
<keyword evidence="2" id="KW-0812">Transmembrane</keyword>
<feature type="signal peptide" evidence="3">
    <location>
        <begin position="1"/>
        <end position="18"/>
    </location>
</feature>
<feature type="region of interest" description="Disordered" evidence="1">
    <location>
        <begin position="258"/>
        <end position="321"/>
    </location>
</feature>
<dbReference type="EMBL" id="KL198124">
    <property type="protein sequence ID" value="KDQ06770.1"/>
    <property type="molecule type" value="Genomic_DNA"/>
</dbReference>
<keyword evidence="5" id="KW-1185">Reference proteome</keyword>
<feature type="transmembrane region" description="Helical" evidence="2">
    <location>
        <begin position="172"/>
        <end position="193"/>
    </location>
</feature>
<feature type="compositionally biased region" description="Polar residues" evidence="1">
    <location>
        <begin position="279"/>
        <end position="293"/>
    </location>
</feature>
<dbReference type="HOGENOM" id="CLU_053888_0_0_1"/>
<dbReference type="OrthoDB" id="3362711at2759"/>
<evidence type="ECO:0000313" key="4">
    <source>
        <dbReference type="EMBL" id="KDQ06770.1"/>
    </source>
</evidence>
<feature type="chain" id="PRO_5001640822" description="Transmembrane protein" evidence="3">
    <location>
        <begin position="19"/>
        <end position="321"/>
    </location>
</feature>
<dbReference type="AlphaFoldDB" id="A0A067LWU1"/>